<keyword evidence="6" id="KW-1185">Reference proteome</keyword>
<dbReference type="PANTHER" id="PTHR34001">
    <property type="entry name" value="BLL7405 PROTEIN"/>
    <property type="match status" value="1"/>
</dbReference>
<evidence type="ECO:0000256" key="1">
    <source>
        <dbReference type="ARBA" id="ARBA00004442"/>
    </source>
</evidence>
<comment type="caution">
    <text evidence="5">The sequence shown here is derived from an EMBL/GenBank/DDBJ whole genome shotgun (WGS) entry which is preliminary data.</text>
</comment>
<dbReference type="InterPro" id="IPR051692">
    <property type="entry name" value="OMP-like"/>
</dbReference>
<proteinExistence type="predicted"/>
<accession>A0ABP9R5D4</accession>
<evidence type="ECO:0000256" key="2">
    <source>
        <dbReference type="ARBA" id="ARBA00022729"/>
    </source>
</evidence>
<evidence type="ECO:0000256" key="3">
    <source>
        <dbReference type="ARBA" id="ARBA00023136"/>
    </source>
</evidence>
<feature type="domain" description="Outer membrane protein beta-barrel" evidence="4">
    <location>
        <begin position="32"/>
        <end position="215"/>
    </location>
</feature>
<gene>
    <name evidence="5" type="ORF">GCM10025770_37170</name>
</gene>
<dbReference type="PANTHER" id="PTHR34001:SF3">
    <property type="entry name" value="BLL7405 PROTEIN"/>
    <property type="match status" value="1"/>
</dbReference>
<dbReference type="InterPro" id="IPR027385">
    <property type="entry name" value="Beta-barrel_OMP"/>
</dbReference>
<keyword evidence="2" id="KW-0732">Signal</keyword>
<dbReference type="Proteomes" id="UP001500547">
    <property type="component" value="Unassembled WGS sequence"/>
</dbReference>
<reference evidence="6" key="1">
    <citation type="journal article" date="2019" name="Int. J. Syst. Evol. Microbiol.">
        <title>The Global Catalogue of Microorganisms (GCM) 10K type strain sequencing project: providing services to taxonomists for standard genome sequencing and annotation.</title>
        <authorList>
            <consortium name="The Broad Institute Genomics Platform"/>
            <consortium name="The Broad Institute Genome Sequencing Center for Infectious Disease"/>
            <person name="Wu L."/>
            <person name="Ma J."/>
        </authorList>
    </citation>
    <scope>NUCLEOTIDE SEQUENCE [LARGE SCALE GENOMIC DNA]</scope>
    <source>
        <strain evidence="6">JCM 18715</strain>
    </source>
</reference>
<dbReference type="EMBL" id="BAABLD010000017">
    <property type="protein sequence ID" value="GAA5171867.1"/>
    <property type="molecule type" value="Genomic_DNA"/>
</dbReference>
<dbReference type="Gene3D" id="2.40.160.20">
    <property type="match status" value="1"/>
</dbReference>
<evidence type="ECO:0000313" key="5">
    <source>
        <dbReference type="EMBL" id="GAA5171867.1"/>
    </source>
</evidence>
<organism evidence="5 6">
    <name type="scientific">Viridibacterium curvum</name>
    <dbReference type="NCBI Taxonomy" id="1101404"/>
    <lineage>
        <taxon>Bacteria</taxon>
        <taxon>Pseudomonadati</taxon>
        <taxon>Pseudomonadota</taxon>
        <taxon>Betaproteobacteria</taxon>
        <taxon>Rhodocyclales</taxon>
        <taxon>Rhodocyclaceae</taxon>
        <taxon>Viridibacterium</taxon>
    </lineage>
</organism>
<evidence type="ECO:0000259" key="4">
    <source>
        <dbReference type="Pfam" id="PF13505"/>
    </source>
</evidence>
<dbReference type="Pfam" id="PF13505">
    <property type="entry name" value="OMP_b-brl"/>
    <property type="match status" value="1"/>
</dbReference>
<dbReference type="InterPro" id="IPR011250">
    <property type="entry name" value="OMP/PagP_B-barrel"/>
</dbReference>
<comment type="subcellular location">
    <subcellularLocation>
        <location evidence="1">Cell outer membrane</location>
    </subcellularLocation>
</comment>
<protein>
    <recommendedName>
        <fullName evidence="4">Outer membrane protein beta-barrel domain-containing protein</fullName>
    </recommendedName>
</protein>
<name>A0ABP9R5D4_9RHOO</name>
<evidence type="ECO:0000313" key="6">
    <source>
        <dbReference type="Proteomes" id="UP001500547"/>
    </source>
</evidence>
<sequence length="216" mass="23813">MTYSRANAVTTTGRLQYFDNFDAAQIGRTGNNDLTQSRLSGGLVLGYGQQFNQLFIGVEASASTLYFNRDHEKREIFDSPVAPAGTGMTIKQSVSADWLAGLRLRAGLTDHNRLIYLTGGLAATRIKMETTYVDDAWSGYSQGSRSKNKLGWSLGFGGEYNVGKSWALRGEYLYSRFGYTSVTTDVTSTNNSGGTLDHRANLEVHSLYLGLTRRFQ</sequence>
<dbReference type="SUPFAM" id="SSF56925">
    <property type="entry name" value="OMPA-like"/>
    <property type="match status" value="1"/>
</dbReference>
<keyword evidence="3" id="KW-0472">Membrane</keyword>